<evidence type="ECO:0008006" key="4">
    <source>
        <dbReference type="Google" id="ProtNLM"/>
    </source>
</evidence>
<dbReference type="PANTHER" id="PTHR41259:SF1">
    <property type="entry name" value="DOUBLE-STRAND BREAK REPAIR RAD50 ATPASE, PUTATIVE-RELATED"/>
    <property type="match status" value="1"/>
</dbReference>
<feature type="transmembrane region" description="Helical" evidence="2">
    <location>
        <begin position="156"/>
        <end position="175"/>
    </location>
</feature>
<organism evidence="3">
    <name type="scientific">bioreactor metagenome</name>
    <dbReference type="NCBI Taxonomy" id="1076179"/>
    <lineage>
        <taxon>unclassified sequences</taxon>
        <taxon>metagenomes</taxon>
        <taxon>ecological metagenomes</taxon>
    </lineage>
</organism>
<reference evidence="3" key="1">
    <citation type="submission" date="2019-08" db="EMBL/GenBank/DDBJ databases">
        <authorList>
            <person name="Kucharzyk K."/>
            <person name="Murdoch R.W."/>
            <person name="Higgins S."/>
            <person name="Loffler F."/>
        </authorList>
    </citation>
    <scope>NUCLEOTIDE SEQUENCE</scope>
</reference>
<accession>A0A644WJU6</accession>
<evidence type="ECO:0000256" key="2">
    <source>
        <dbReference type="SAM" id="Phobius"/>
    </source>
</evidence>
<keyword evidence="1" id="KW-0175">Coiled coil</keyword>
<keyword evidence="2" id="KW-0472">Membrane</keyword>
<dbReference type="AlphaFoldDB" id="A0A644WJU6"/>
<dbReference type="EMBL" id="VSSQ01001006">
    <property type="protein sequence ID" value="MPM04072.1"/>
    <property type="molecule type" value="Genomic_DNA"/>
</dbReference>
<dbReference type="SUPFAM" id="SSF52540">
    <property type="entry name" value="P-loop containing nucleoside triphosphate hydrolases"/>
    <property type="match status" value="1"/>
</dbReference>
<keyword evidence="2" id="KW-0812">Transmembrane</keyword>
<dbReference type="Gene3D" id="3.40.50.300">
    <property type="entry name" value="P-loop containing nucleotide triphosphate hydrolases"/>
    <property type="match status" value="1"/>
</dbReference>
<comment type="caution">
    <text evidence="3">The sequence shown here is derived from an EMBL/GenBank/DDBJ whole genome shotgun (WGS) entry which is preliminary data.</text>
</comment>
<evidence type="ECO:0000313" key="3">
    <source>
        <dbReference type="EMBL" id="MPM04072.1"/>
    </source>
</evidence>
<sequence length="553" mass="60134">MENTLDRLEDARRRHDGALVEITALDTERKELEAERELHRRIAQAALDKQYGEAQAELEKARLEESTLGERLSLFCVLPDPEKLREAQGQLALLHNLRNSADTAAIRLSDANRALETAREEAGDPRFPGLDPNGADRKVSEDISQIKGLERPRRTGSLLGVLSLILGALAAFLAVSGALRPAGLPNWAAPLISALLIAAGLIIFFLENVSRRKRWAAGSDILAGYGAQKADELLFIAAAYREKYERAAQEERKAEALSLTLADLTEQSGALEESLFSFVRAFAPEVTDNYGISAALSRALKLREEYTAASARREGAEGMLAAVARAGGRLPISQETLNPPARSPRETDQALETATRELTRLRSVLSMAKGEMNTLGDPAALEARRETLKNQISARQQEYRALEIASEVLSEANEALSARFSPALGKRAGELMKRLTGGAYGSLALTRDFSASATEAGGGFPHRSALLSQGTIDQLYLAVRLAVCELALPQEDPAPLVLDDALTAFDDVRMGLALDCLREMGKECQILLFTCHRREGIYLSQTPGVTLIDLQTP</sequence>
<gene>
    <name evidence="3" type="ORF">SDC9_50342</name>
</gene>
<proteinExistence type="predicted"/>
<feature type="transmembrane region" description="Helical" evidence="2">
    <location>
        <begin position="187"/>
        <end position="206"/>
    </location>
</feature>
<feature type="coiled-coil region" evidence="1">
    <location>
        <begin position="237"/>
        <end position="267"/>
    </location>
</feature>
<protein>
    <recommendedName>
        <fullName evidence="4">Rad50/SbcC-type AAA domain-containing protein</fullName>
    </recommendedName>
</protein>
<feature type="coiled-coil region" evidence="1">
    <location>
        <begin position="351"/>
        <end position="405"/>
    </location>
</feature>
<dbReference type="PANTHER" id="PTHR41259">
    <property type="entry name" value="DOUBLE-STRAND BREAK REPAIR RAD50 ATPASE, PUTATIVE-RELATED"/>
    <property type="match status" value="1"/>
</dbReference>
<dbReference type="InterPro" id="IPR027417">
    <property type="entry name" value="P-loop_NTPase"/>
</dbReference>
<name>A0A644WJU6_9ZZZZ</name>
<feature type="coiled-coil region" evidence="1">
    <location>
        <begin position="1"/>
        <end position="64"/>
    </location>
</feature>
<evidence type="ECO:0000256" key="1">
    <source>
        <dbReference type="SAM" id="Coils"/>
    </source>
</evidence>
<keyword evidence="2" id="KW-1133">Transmembrane helix</keyword>